<protein>
    <submittedName>
        <fullName evidence="1">Uncharacterized protein</fullName>
    </submittedName>
</protein>
<proteinExistence type="predicted"/>
<evidence type="ECO:0000313" key="1">
    <source>
        <dbReference type="EMBL" id="KAH7325713.1"/>
    </source>
</evidence>
<name>A0A8K0WV25_9HYPO</name>
<accession>A0A8K0WV25</accession>
<evidence type="ECO:0000313" key="2">
    <source>
        <dbReference type="Proteomes" id="UP000813444"/>
    </source>
</evidence>
<reference evidence="1" key="1">
    <citation type="journal article" date="2021" name="Nat. Commun.">
        <title>Genetic determinants of endophytism in the Arabidopsis root mycobiome.</title>
        <authorList>
            <person name="Mesny F."/>
            <person name="Miyauchi S."/>
            <person name="Thiergart T."/>
            <person name="Pickel B."/>
            <person name="Atanasova L."/>
            <person name="Karlsson M."/>
            <person name="Huettel B."/>
            <person name="Barry K.W."/>
            <person name="Haridas S."/>
            <person name="Chen C."/>
            <person name="Bauer D."/>
            <person name="Andreopoulos W."/>
            <person name="Pangilinan J."/>
            <person name="LaButti K."/>
            <person name="Riley R."/>
            <person name="Lipzen A."/>
            <person name="Clum A."/>
            <person name="Drula E."/>
            <person name="Henrissat B."/>
            <person name="Kohler A."/>
            <person name="Grigoriev I.V."/>
            <person name="Martin F.M."/>
            <person name="Hacquard S."/>
        </authorList>
    </citation>
    <scope>NUCLEOTIDE SEQUENCE</scope>
    <source>
        <strain evidence="1">MPI-CAGE-CH-0235</strain>
    </source>
</reference>
<comment type="caution">
    <text evidence="1">The sequence shown here is derived from an EMBL/GenBank/DDBJ whole genome shotgun (WGS) entry which is preliminary data.</text>
</comment>
<gene>
    <name evidence="1" type="ORF">B0I35DRAFT_474458</name>
</gene>
<dbReference type="EMBL" id="JAGPNK010000002">
    <property type="protein sequence ID" value="KAH7325713.1"/>
    <property type="molecule type" value="Genomic_DNA"/>
</dbReference>
<dbReference type="AlphaFoldDB" id="A0A8K0WV25"/>
<keyword evidence="2" id="KW-1185">Reference proteome</keyword>
<organism evidence="1 2">
    <name type="scientific">Stachybotrys elegans</name>
    <dbReference type="NCBI Taxonomy" id="80388"/>
    <lineage>
        <taxon>Eukaryota</taxon>
        <taxon>Fungi</taxon>
        <taxon>Dikarya</taxon>
        <taxon>Ascomycota</taxon>
        <taxon>Pezizomycotina</taxon>
        <taxon>Sordariomycetes</taxon>
        <taxon>Hypocreomycetidae</taxon>
        <taxon>Hypocreales</taxon>
        <taxon>Stachybotryaceae</taxon>
        <taxon>Stachybotrys</taxon>
    </lineage>
</organism>
<dbReference type="OrthoDB" id="3508621at2759"/>
<dbReference type="Proteomes" id="UP000813444">
    <property type="component" value="Unassembled WGS sequence"/>
</dbReference>
<sequence length="165" mass="18771">MVKGDWTLHRRPFFVTNSTNKNIYQAQVDGFLRLKANKQPGAIIEVKPHLRQVLPAAHRDIRMQEGAQMAAWICEPLPPVIGVPAPANTTTPSVHRRLMVSQDRHEVYLTVASFDDDYISYIRGHKMTNSFLKMQEYGPFDVCNKDHMRYLGRILLAVSIQGGLV</sequence>